<dbReference type="EMBL" id="KE123959">
    <property type="protein sequence ID" value="EPB87968.1"/>
    <property type="molecule type" value="Genomic_DNA"/>
</dbReference>
<reference evidence="2" key="1">
    <citation type="submission" date="2013-05" db="EMBL/GenBank/DDBJ databases">
        <title>The Genome sequence of Mucor circinelloides f. circinelloides 1006PhL.</title>
        <authorList>
            <consortium name="The Broad Institute Genomics Platform"/>
            <person name="Cuomo C."/>
            <person name="Earl A."/>
            <person name="Findley K."/>
            <person name="Lee S.C."/>
            <person name="Walker B."/>
            <person name="Young S."/>
            <person name="Zeng Q."/>
            <person name="Gargeya S."/>
            <person name="Fitzgerald M."/>
            <person name="Haas B."/>
            <person name="Abouelleil A."/>
            <person name="Allen A.W."/>
            <person name="Alvarado L."/>
            <person name="Arachchi H.M."/>
            <person name="Berlin A.M."/>
            <person name="Chapman S.B."/>
            <person name="Gainer-Dewar J."/>
            <person name="Goldberg J."/>
            <person name="Griggs A."/>
            <person name="Gujja S."/>
            <person name="Hansen M."/>
            <person name="Howarth C."/>
            <person name="Imamovic A."/>
            <person name="Ireland A."/>
            <person name="Larimer J."/>
            <person name="McCowan C."/>
            <person name="Murphy C."/>
            <person name="Pearson M."/>
            <person name="Poon T.W."/>
            <person name="Priest M."/>
            <person name="Roberts A."/>
            <person name="Saif S."/>
            <person name="Shea T."/>
            <person name="Sisk P."/>
            <person name="Sykes S."/>
            <person name="Wortman J."/>
            <person name="Nusbaum C."/>
            <person name="Birren B."/>
        </authorList>
    </citation>
    <scope>NUCLEOTIDE SEQUENCE [LARGE SCALE GENOMIC DNA]</scope>
    <source>
        <strain evidence="2">1006PhL</strain>
    </source>
</reference>
<dbReference type="AlphaFoldDB" id="S2JYU9"/>
<gene>
    <name evidence="1" type="ORF">HMPREF1544_05259</name>
</gene>
<dbReference type="Proteomes" id="UP000014254">
    <property type="component" value="Unassembled WGS sequence"/>
</dbReference>
<dbReference type="InParanoid" id="S2JYU9"/>
<keyword evidence="2" id="KW-1185">Reference proteome</keyword>
<name>S2JYU9_MUCC1</name>
<evidence type="ECO:0000313" key="1">
    <source>
        <dbReference type="EMBL" id="EPB87968.1"/>
    </source>
</evidence>
<proteinExistence type="predicted"/>
<dbReference type="VEuPathDB" id="FungiDB:HMPREF1544_05259"/>
<sequence>MSEFGSYYYSFYGVFELTSLQDNFYLKIQTIVRSCFEGYCQNANSGCVEEQMWFDEFNSTGKLLRKIKPKRLLIIAIFGVALSEDANWRAFEIILSGAEVPGNIEQNLIMVLIQDNVFMIGSTDQVQSYIIMPGCNSSFGASSNVA</sequence>
<dbReference type="Gene3D" id="3.40.50.12390">
    <property type="match status" value="1"/>
</dbReference>
<protein>
    <submittedName>
        <fullName evidence="1">Uncharacterized protein</fullName>
    </submittedName>
</protein>
<evidence type="ECO:0000313" key="2">
    <source>
        <dbReference type="Proteomes" id="UP000014254"/>
    </source>
</evidence>
<organism evidence="1 2">
    <name type="scientific">Mucor circinelloides f. circinelloides (strain 1006PhL)</name>
    <name type="common">Mucormycosis agent</name>
    <name type="synonym">Calyptromyces circinelloides</name>
    <dbReference type="NCBI Taxonomy" id="1220926"/>
    <lineage>
        <taxon>Eukaryota</taxon>
        <taxon>Fungi</taxon>
        <taxon>Fungi incertae sedis</taxon>
        <taxon>Mucoromycota</taxon>
        <taxon>Mucoromycotina</taxon>
        <taxon>Mucoromycetes</taxon>
        <taxon>Mucorales</taxon>
        <taxon>Mucorineae</taxon>
        <taxon>Mucoraceae</taxon>
        <taxon>Mucor</taxon>
    </lineage>
</organism>
<accession>S2JYU9</accession>